<dbReference type="PANTHER" id="PTHR11933:SF5">
    <property type="entry name" value="MITOCHONDRIAL TRNA-SPECIFIC 2-THIOURIDYLASE 1"/>
    <property type="match status" value="1"/>
</dbReference>
<dbReference type="FunFam" id="3.40.50.620:FF:000115">
    <property type="entry name" value="tRNA-specific 2-thiouridylase MnmA"/>
    <property type="match status" value="1"/>
</dbReference>
<reference evidence="14 15" key="1">
    <citation type="submission" date="2017-02" db="EMBL/GenBank/DDBJ databases">
        <authorList>
            <person name="Peterson S.W."/>
        </authorList>
    </citation>
    <scope>NUCLEOTIDE SEQUENCE [LARGE SCALE GENOMIC DNA]</scope>
    <source>
        <strain evidence="14 15">M1</strain>
    </source>
</reference>
<name>A0A1T5L2E5_9FIRM</name>
<feature type="site" description="Interaction with tRNA" evidence="11">
    <location>
        <position position="133"/>
    </location>
</feature>
<feature type="binding site" evidence="11">
    <location>
        <begin position="12"/>
        <end position="19"/>
    </location>
    <ligand>
        <name>ATP</name>
        <dbReference type="ChEBI" id="CHEBI:30616"/>
    </ligand>
</feature>
<dbReference type="SUPFAM" id="SSF52402">
    <property type="entry name" value="Adenine nucleotide alpha hydrolases-like"/>
    <property type="match status" value="1"/>
</dbReference>
<keyword evidence="3 11" id="KW-0808">Transferase</keyword>
<comment type="similarity">
    <text evidence="11">Belongs to the MnmA/TRMU family.</text>
</comment>
<dbReference type="NCBIfam" id="TIGR00420">
    <property type="entry name" value="trmU"/>
    <property type="match status" value="1"/>
</dbReference>
<evidence type="ECO:0000259" key="12">
    <source>
        <dbReference type="Pfam" id="PF20258"/>
    </source>
</evidence>
<evidence type="ECO:0000259" key="13">
    <source>
        <dbReference type="Pfam" id="PF20259"/>
    </source>
</evidence>
<evidence type="ECO:0000256" key="7">
    <source>
        <dbReference type="ARBA" id="ARBA00022884"/>
    </source>
</evidence>
<evidence type="ECO:0000313" key="14">
    <source>
        <dbReference type="EMBL" id="SKC69779.1"/>
    </source>
</evidence>
<keyword evidence="2 11" id="KW-0820">tRNA-binding</keyword>
<dbReference type="GO" id="GO:0103016">
    <property type="term" value="F:tRNA-uridine 2-sulfurtransferase activity"/>
    <property type="evidence" value="ECO:0007669"/>
    <property type="project" value="UniProtKB-EC"/>
</dbReference>
<dbReference type="InterPro" id="IPR046884">
    <property type="entry name" value="MnmA-like_central"/>
</dbReference>
<keyword evidence="8" id="KW-1015">Disulfide bond</keyword>
<dbReference type="FunFam" id="2.40.30.10:FF:000023">
    <property type="entry name" value="tRNA-specific 2-thiouridylase MnmA"/>
    <property type="match status" value="1"/>
</dbReference>
<feature type="binding site" evidence="11">
    <location>
        <position position="132"/>
    </location>
    <ligand>
        <name>ATP</name>
        <dbReference type="ChEBI" id="CHEBI:30616"/>
    </ligand>
</feature>
<evidence type="ECO:0000256" key="6">
    <source>
        <dbReference type="ARBA" id="ARBA00022840"/>
    </source>
</evidence>
<feature type="domain" description="tRNA-specific 2-thiouridylase MnmA-like central" evidence="13">
    <location>
        <begin position="217"/>
        <end position="280"/>
    </location>
</feature>
<dbReference type="InterPro" id="IPR014729">
    <property type="entry name" value="Rossmann-like_a/b/a_fold"/>
</dbReference>
<protein>
    <recommendedName>
        <fullName evidence="11">tRNA-specific 2-thiouridylase MnmA</fullName>
        <ecNumber evidence="11">2.8.1.13</ecNumber>
    </recommendedName>
</protein>
<comment type="function">
    <text evidence="10 11">Catalyzes the 2-thiolation of uridine at the wobble position (U34) of tRNA, leading to the formation of s(2)U34.</text>
</comment>
<dbReference type="CDD" id="cd01998">
    <property type="entry name" value="MnmA_TRMU-like"/>
    <property type="match status" value="1"/>
</dbReference>
<feature type="binding site" evidence="11">
    <location>
        <position position="38"/>
    </location>
    <ligand>
        <name>ATP</name>
        <dbReference type="ChEBI" id="CHEBI:30616"/>
    </ligand>
</feature>
<dbReference type="AlphaFoldDB" id="A0A1T5L2E5"/>
<keyword evidence="4 11" id="KW-0819">tRNA processing</keyword>
<keyword evidence="15" id="KW-1185">Reference proteome</keyword>
<organism evidence="14 15">
    <name type="scientific">Maledivibacter halophilus</name>
    <dbReference type="NCBI Taxonomy" id="36842"/>
    <lineage>
        <taxon>Bacteria</taxon>
        <taxon>Bacillati</taxon>
        <taxon>Bacillota</taxon>
        <taxon>Clostridia</taxon>
        <taxon>Peptostreptococcales</taxon>
        <taxon>Caminicellaceae</taxon>
        <taxon>Maledivibacter</taxon>
    </lineage>
</organism>
<evidence type="ECO:0000313" key="15">
    <source>
        <dbReference type="Proteomes" id="UP000190285"/>
    </source>
</evidence>
<proteinExistence type="inferred from homology"/>
<evidence type="ECO:0000256" key="11">
    <source>
        <dbReference type="HAMAP-Rule" id="MF_00144"/>
    </source>
</evidence>
<feature type="active site" description="Cysteine persulfide intermediate" evidence="11">
    <location>
        <position position="207"/>
    </location>
</feature>
<dbReference type="NCBIfam" id="NF001138">
    <property type="entry name" value="PRK00143.1"/>
    <property type="match status" value="1"/>
</dbReference>
<dbReference type="Proteomes" id="UP000190285">
    <property type="component" value="Unassembled WGS sequence"/>
</dbReference>
<feature type="site" description="Interaction with tRNA" evidence="11">
    <location>
        <position position="346"/>
    </location>
</feature>
<dbReference type="EC" id="2.8.1.13" evidence="11"/>
<feature type="domain" description="tRNA-specific 2-thiouridylase MnmA-like C-terminal" evidence="12">
    <location>
        <begin position="288"/>
        <end position="362"/>
    </location>
</feature>
<comment type="subcellular location">
    <subcellularLocation>
        <location evidence="11">Cytoplasm</location>
    </subcellularLocation>
</comment>
<dbReference type="Pfam" id="PF20259">
    <property type="entry name" value="tRNA_Me_trans_M"/>
    <property type="match status" value="1"/>
</dbReference>
<sequence length="367" mass="41245">MNSLDKNKVVLGMSGGVDSSVAAYLLKKQGYEVIGVTMKVWQDDEEDNYEREDGCCSLSAAEDARRVANKLDIPFYVMNFKSVFKEKVIDYFVDEYLHGRTPNPCIACNKYIKFEELLQKAHSLGAYYVATGHYSRIVKDQKTNRYLIKKSLAKGKDQTYAMYNLTQDQLKHILMPLGEYSSKEEIRNIAKSLGLDVANKPDSQEICFIPDNNYGRFIEKKEGAKIIPGNFVDTNGNILGRHKGIIHYTIGQRKGLGISLGKPAYVVDIIPEKNQVVLGDNKDAFKGKLIAKNINFIPFDELKSPMKVEAKVRYSAKPSVATVYPLEENRVKVEFDNPQRAVTPGQAVVFYNENLLIGGGTIVKAFE</sequence>
<evidence type="ECO:0000256" key="10">
    <source>
        <dbReference type="ARBA" id="ARBA00056575"/>
    </source>
</evidence>
<dbReference type="GO" id="GO:0002143">
    <property type="term" value="P:tRNA wobble position uridine thiolation"/>
    <property type="evidence" value="ECO:0007669"/>
    <property type="project" value="TreeGrafter"/>
</dbReference>
<dbReference type="Pfam" id="PF03054">
    <property type="entry name" value="tRNA_Me_trans"/>
    <property type="match status" value="1"/>
</dbReference>
<gene>
    <name evidence="11" type="primary">mnmA</name>
    <name evidence="14" type="ORF">SAMN02194393_02303</name>
</gene>
<dbReference type="PANTHER" id="PTHR11933">
    <property type="entry name" value="TRNA 5-METHYLAMINOMETHYL-2-THIOURIDYLATE -METHYLTRANSFERASE"/>
    <property type="match status" value="1"/>
</dbReference>
<evidence type="ECO:0000256" key="5">
    <source>
        <dbReference type="ARBA" id="ARBA00022741"/>
    </source>
</evidence>
<feature type="active site" description="Nucleophile" evidence="11">
    <location>
        <position position="108"/>
    </location>
</feature>
<evidence type="ECO:0000256" key="9">
    <source>
        <dbReference type="ARBA" id="ARBA00051542"/>
    </source>
</evidence>
<feature type="region of interest" description="Interaction with tRNA" evidence="11">
    <location>
        <begin position="156"/>
        <end position="158"/>
    </location>
</feature>
<dbReference type="FunFam" id="2.30.30.280:FF:000001">
    <property type="entry name" value="tRNA-specific 2-thiouridylase MnmA"/>
    <property type="match status" value="1"/>
</dbReference>
<dbReference type="GO" id="GO:0005737">
    <property type="term" value="C:cytoplasm"/>
    <property type="evidence" value="ECO:0007669"/>
    <property type="project" value="UniProtKB-SubCell"/>
</dbReference>
<evidence type="ECO:0000256" key="1">
    <source>
        <dbReference type="ARBA" id="ARBA00022490"/>
    </source>
</evidence>
<dbReference type="Gene3D" id="2.30.30.280">
    <property type="entry name" value="Adenine nucleotide alpha hydrolases-like domains"/>
    <property type="match status" value="1"/>
</dbReference>
<evidence type="ECO:0000256" key="4">
    <source>
        <dbReference type="ARBA" id="ARBA00022694"/>
    </source>
</evidence>
<dbReference type="Pfam" id="PF20258">
    <property type="entry name" value="tRNA_Me_trans_C"/>
    <property type="match status" value="1"/>
</dbReference>
<feature type="region of interest" description="Interaction with tRNA" evidence="11">
    <location>
        <begin position="313"/>
        <end position="314"/>
    </location>
</feature>
<dbReference type="HAMAP" id="MF_00144">
    <property type="entry name" value="tRNA_thiouridyl_MnmA"/>
    <property type="match status" value="1"/>
</dbReference>
<keyword evidence="7 11" id="KW-0694">RNA-binding</keyword>
<dbReference type="InterPro" id="IPR023382">
    <property type="entry name" value="MnmA-like_central_sf"/>
</dbReference>
<dbReference type="RefSeq" id="WP_079491772.1">
    <property type="nucleotide sequence ID" value="NZ_FUZT01000005.1"/>
</dbReference>
<dbReference type="GO" id="GO:0000049">
    <property type="term" value="F:tRNA binding"/>
    <property type="evidence" value="ECO:0007669"/>
    <property type="project" value="UniProtKB-KW"/>
</dbReference>
<dbReference type="Gene3D" id="3.40.50.620">
    <property type="entry name" value="HUPs"/>
    <property type="match status" value="1"/>
</dbReference>
<dbReference type="Gene3D" id="2.40.30.10">
    <property type="entry name" value="Translation factors"/>
    <property type="match status" value="1"/>
</dbReference>
<evidence type="ECO:0000256" key="8">
    <source>
        <dbReference type="ARBA" id="ARBA00023157"/>
    </source>
</evidence>
<accession>A0A1T5L2E5</accession>
<comment type="caution">
    <text evidence="11">Lacks conserved residue(s) required for the propagation of feature annotation.</text>
</comment>
<keyword evidence="6 11" id="KW-0067">ATP-binding</keyword>
<dbReference type="InterPro" id="IPR004506">
    <property type="entry name" value="MnmA-like"/>
</dbReference>
<dbReference type="GO" id="GO:0005524">
    <property type="term" value="F:ATP binding"/>
    <property type="evidence" value="ECO:0007669"/>
    <property type="project" value="UniProtKB-KW"/>
</dbReference>
<comment type="catalytic activity">
    <reaction evidence="9 11">
        <text>S-sulfanyl-L-cysteinyl-[protein] + uridine(34) in tRNA + AH2 + ATP = 2-thiouridine(34) in tRNA + L-cysteinyl-[protein] + A + AMP + diphosphate + H(+)</text>
        <dbReference type="Rhea" id="RHEA:47032"/>
        <dbReference type="Rhea" id="RHEA-COMP:10131"/>
        <dbReference type="Rhea" id="RHEA-COMP:11726"/>
        <dbReference type="Rhea" id="RHEA-COMP:11727"/>
        <dbReference type="Rhea" id="RHEA-COMP:11728"/>
        <dbReference type="ChEBI" id="CHEBI:13193"/>
        <dbReference type="ChEBI" id="CHEBI:15378"/>
        <dbReference type="ChEBI" id="CHEBI:17499"/>
        <dbReference type="ChEBI" id="CHEBI:29950"/>
        <dbReference type="ChEBI" id="CHEBI:30616"/>
        <dbReference type="ChEBI" id="CHEBI:33019"/>
        <dbReference type="ChEBI" id="CHEBI:61963"/>
        <dbReference type="ChEBI" id="CHEBI:65315"/>
        <dbReference type="ChEBI" id="CHEBI:87170"/>
        <dbReference type="ChEBI" id="CHEBI:456215"/>
        <dbReference type="EC" id="2.8.1.13"/>
    </reaction>
</comment>
<evidence type="ECO:0000256" key="3">
    <source>
        <dbReference type="ARBA" id="ARBA00022679"/>
    </source>
</evidence>
<keyword evidence="1 11" id="KW-0963">Cytoplasm</keyword>
<dbReference type="OrthoDB" id="9800696at2"/>
<dbReference type="InterPro" id="IPR046885">
    <property type="entry name" value="MnmA-like_C"/>
</dbReference>
<evidence type="ECO:0000256" key="2">
    <source>
        <dbReference type="ARBA" id="ARBA00022555"/>
    </source>
</evidence>
<dbReference type="EMBL" id="FUZT01000005">
    <property type="protein sequence ID" value="SKC69779.1"/>
    <property type="molecule type" value="Genomic_DNA"/>
</dbReference>
<dbReference type="STRING" id="36842.SAMN02194393_02303"/>
<keyword evidence="5 11" id="KW-0547">Nucleotide-binding</keyword>